<evidence type="ECO:0000256" key="2">
    <source>
        <dbReference type="ARBA" id="ARBA00022448"/>
    </source>
</evidence>
<comment type="similarity">
    <text evidence="1">Belongs to the desulfoferrodoxin family.</text>
</comment>
<keyword evidence="4" id="KW-0249">Electron transport</keyword>
<protein>
    <submittedName>
        <fullName evidence="7">Desulfoferrodoxin</fullName>
    </submittedName>
</protein>
<dbReference type="InterPro" id="IPR002742">
    <property type="entry name" value="Desulfoferrodoxin_Fe-bd_dom"/>
</dbReference>
<comment type="caution">
    <text evidence="7">The sequence shown here is derived from an EMBL/GenBank/DDBJ whole genome shotgun (WGS) entry which is preliminary data.</text>
</comment>
<keyword evidence="3" id="KW-0479">Metal-binding</keyword>
<dbReference type="InterPro" id="IPR036073">
    <property type="entry name" value="Desulfoferrodoxin_Fe-bd_dom_sf"/>
</dbReference>
<gene>
    <name evidence="7" type="ORF">H9763_10075</name>
</gene>
<dbReference type="Pfam" id="PF01880">
    <property type="entry name" value="Desulfoferrodox"/>
    <property type="match status" value="1"/>
</dbReference>
<reference evidence="7" key="2">
    <citation type="submission" date="2021-04" db="EMBL/GenBank/DDBJ databases">
        <authorList>
            <person name="Gilroy R."/>
        </authorList>
    </citation>
    <scope>NUCLEOTIDE SEQUENCE</scope>
    <source>
        <strain evidence="7">USAMLcec3-2134</strain>
    </source>
</reference>
<dbReference type="GO" id="GO:0050605">
    <property type="term" value="F:superoxide reductase activity"/>
    <property type="evidence" value="ECO:0007669"/>
    <property type="project" value="UniProtKB-EC"/>
</dbReference>
<evidence type="ECO:0000256" key="5">
    <source>
        <dbReference type="ARBA" id="ARBA00023004"/>
    </source>
</evidence>
<name>A0A9D2SE59_9FIRM</name>
<evidence type="ECO:0000256" key="3">
    <source>
        <dbReference type="ARBA" id="ARBA00022723"/>
    </source>
</evidence>
<feature type="domain" description="Desulfoferrodoxin ferrous iron-binding" evidence="6">
    <location>
        <begin position="39"/>
        <end position="122"/>
    </location>
</feature>
<keyword evidence="5" id="KW-0408">Iron</keyword>
<reference evidence="7" key="1">
    <citation type="journal article" date="2021" name="PeerJ">
        <title>Extensive microbial diversity within the chicken gut microbiome revealed by metagenomics and culture.</title>
        <authorList>
            <person name="Gilroy R."/>
            <person name="Ravi A."/>
            <person name="Getino M."/>
            <person name="Pursley I."/>
            <person name="Horton D.L."/>
            <person name="Alikhan N.F."/>
            <person name="Baker D."/>
            <person name="Gharbi K."/>
            <person name="Hall N."/>
            <person name="Watson M."/>
            <person name="Adriaenssens E.M."/>
            <person name="Foster-Nyarko E."/>
            <person name="Jarju S."/>
            <person name="Secka A."/>
            <person name="Antonio M."/>
            <person name="Oren A."/>
            <person name="Chaudhuri R.R."/>
            <person name="La Ragione R."/>
            <person name="Hildebrand F."/>
            <person name="Pallen M.J."/>
        </authorList>
    </citation>
    <scope>NUCLEOTIDE SEQUENCE</scope>
    <source>
        <strain evidence="7">USAMLcec3-2134</strain>
    </source>
</reference>
<proteinExistence type="inferred from homology"/>
<evidence type="ECO:0000313" key="8">
    <source>
        <dbReference type="Proteomes" id="UP000886883"/>
    </source>
</evidence>
<dbReference type="Gene3D" id="2.60.40.730">
    <property type="entry name" value="SOR catalytic domain"/>
    <property type="match status" value="1"/>
</dbReference>
<dbReference type="PANTHER" id="PTHR36541:SF1">
    <property type="entry name" value="SUPEROXIDE REDUCTASE-RELATED"/>
    <property type="match status" value="1"/>
</dbReference>
<dbReference type="Proteomes" id="UP000886883">
    <property type="component" value="Unassembled WGS sequence"/>
</dbReference>
<dbReference type="InterPro" id="IPR051233">
    <property type="entry name" value="Desulfoferrodoxin_SOR"/>
</dbReference>
<evidence type="ECO:0000313" key="7">
    <source>
        <dbReference type="EMBL" id="HJB91791.1"/>
    </source>
</evidence>
<dbReference type="GO" id="GO:0005506">
    <property type="term" value="F:iron ion binding"/>
    <property type="evidence" value="ECO:0007669"/>
    <property type="project" value="InterPro"/>
</dbReference>
<organism evidence="7 8">
    <name type="scientific">Candidatus Eisenbergiella merdigallinarum</name>
    <dbReference type="NCBI Taxonomy" id="2838552"/>
    <lineage>
        <taxon>Bacteria</taxon>
        <taxon>Bacillati</taxon>
        <taxon>Bacillota</taxon>
        <taxon>Clostridia</taxon>
        <taxon>Lachnospirales</taxon>
        <taxon>Lachnospiraceae</taxon>
        <taxon>Eisenbergiella</taxon>
    </lineage>
</organism>
<evidence type="ECO:0000256" key="4">
    <source>
        <dbReference type="ARBA" id="ARBA00022982"/>
    </source>
</evidence>
<dbReference type="PANTHER" id="PTHR36541">
    <property type="entry name" value="SUPEROXIDE REDUCTASE-RELATED"/>
    <property type="match status" value="1"/>
</dbReference>
<accession>A0A9D2SE59</accession>
<dbReference type="SUPFAM" id="SSF49367">
    <property type="entry name" value="Superoxide reductase-like"/>
    <property type="match status" value="1"/>
</dbReference>
<keyword evidence="2" id="KW-0813">Transport</keyword>
<sequence>MGKFYLCEHCKNLIEKIDDKGVPVVCCGQPMKELMLNTTEASEEKHLPDIHAEEGVVTVQIGTVPHPMIQEHLIEWVQLETDKGIQRKRLKAGDEPVATFYIGDEKPIAAWAYCNIHGLWKAMTGIS</sequence>
<dbReference type="NCBIfam" id="TIGR00332">
    <property type="entry name" value="neela_ferrous"/>
    <property type="match status" value="1"/>
</dbReference>
<dbReference type="AlphaFoldDB" id="A0A9D2SE59"/>
<dbReference type="SUPFAM" id="SSF57802">
    <property type="entry name" value="Rubredoxin-like"/>
    <property type="match status" value="1"/>
</dbReference>
<evidence type="ECO:0000256" key="1">
    <source>
        <dbReference type="ARBA" id="ARBA00005941"/>
    </source>
</evidence>
<evidence type="ECO:0000259" key="6">
    <source>
        <dbReference type="Pfam" id="PF01880"/>
    </source>
</evidence>
<dbReference type="EMBL" id="DWXE01000039">
    <property type="protein sequence ID" value="HJB91791.1"/>
    <property type="molecule type" value="Genomic_DNA"/>
</dbReference>